<sequence length="991" mass="103125">MSNMSECEPTTDKKNTFTLQGGEQKGMKKIVSLALSTAMALSMFASVTSAATLTTQEKYNALVTQGIFAGYPDGNAYLDKDMTRAEFAKVVALLTGLDTSATGTNSYQDQNYANAWYKPYVEAVTKAGYMQGTTTGSVKKFNPNGKVTVQEMAATLVRAAKLEVPTTGINNSASAWAKGEVQAAINAGLISNTANFTAAATRGLLVDTAYSYQTAVVKPAVTSYEVTDNGATVVFTLTNGEKVTVKPTTALQPNVATTVTFTYDGKDYSESVTWKVTSATAATGAAATNLKEIDVTFNGEVDEATASDEDHYSTTAGAIKSAEVLPSGNVVRLTLANGVTMENQESYTVTVTGVQAGTSTINSSALTFRPLDNVLPTVEAVTGLGTKAVKVVFSEPVQTVNSNNFQLDGSAFVGSVTLSANGREAVLRPYTAFTTGAHTLTSSLVTDYAGLKSLSASNEFTVAVDTEAPTVTEIQATLEKAVVTFSEDIDPNTVSRTDFYWINGTTTHYAESIEWLAGNKYAVYFGTNDRLPTYTTNLYVASVSDYSGNVNTVKQFAVTATVDQTRPTVSDVTYNSSATNATVTVKFNRAVTATRDNFVVTNSSGTVQAIQSISGSGTNTIVLDFVNPTLSASTYTLAVTGVRDTTALQNSIAPVSKTFTVSDSARPTVSSVTGNVYNRTIIATFNKAMDPATLSDTTNYLLTLGGNLGTGSVRLPSASNIRIANDYKTVVITLPTTINSTRVEVGTNVTQIAFVGLEDASGNLLQQTGTPFNINANAAATVTAQELTSDNTIELTFSEAVESATASDFTLSRGSVTGVSIDGTTVTLTTSDLGTSTTSPSALTVSVPASNGIATVSGKSVQAFTTATVTDSVAPEIDAPSVGLAYAGRNITVPFTERIVPATGVSVGLLASDFVVKNTATPSAAALTPTTDYTTTVDANGNVVIEILVATPGAQYSVAVKSNAAYVQDAAGNKAAAQGPFVTNTNSAPIQ</sequence>
<dbReference type="Proteomes" id="UP001380953">
    <property type="component" value="Unassembled WGS sequence"/>
</dbReference>
<evidence type="ECO:0000313" key="1">
    <source>
        <dbReference type="EMBL" id="MEJ8302686.1"/>
    </source>
</evidence>
<accession>A0ACC6P6Z6</accession>
<keyword evidence="2" id="KW-1185">Reference proteome</keyword>
<reference evidence="1" key="1">
    <citation type="submission" date="2024-03" db="EMBL/GenBank/DDBJ databases">
        <title>Whole genome sequecning of epiphytes from Marcgravia umbellata leaves.</title>
        <authorList>
            <person name="Kumar G."/>
            <person name="Savka M.A."/>
        </authorList>
    </citation>
    <scope>NUCLEOTIDE SEQUENCE</scope>
    <source>
        <strain evidence="1">RIT_BL5</strain>
    </source>
</reference>
<evidence type="ECO:0000313" key="2">
    <source>
        <dbReference type="Proteomes" id="UP001380953"/>
    </source>
</evidence>
<gene>
    <name evidence="1" type="ORF">WKI47_02015</name>
</gene>
<proteinExistence type="predicted"/>
<comment type="caution">
    <text evidence="1">The sequence shown here is derived from an EMBL/GenBank/DDBJ whole genome shotgun (WGS) entry which is preliminary data.</text>
</comment>
<dbReference type="EMBL" id="JBBKAR010000003">
    <property type="protein sequence ID" value="MEJ8302686.1"/>
    <property type="molecule type" value="Genomic_DNA"/>
</dbReference>
<name>A0ACC6P6Z6_9BACL</name>
<protein>
    <submittedName>
        <fullName evidence="1">S-layer homology domain-containing protein</fullName>
    </submittedName>
</protein>
<organism evidence="1 2">
    <name type="scientific">Saccharibacillus sacchari</name>
    <dbReference type="NCBI Taxonomy" id="456493"/>
    <lineage>
        <taxon>Bacteria</taxon>
        <taxon>Bacillati</taxon>
        <taxon>Bacillota</taxon>
        <taxon>Bacilli</taxon>
        <taxon>Bacillales</taxon>
        <taxon>Paenibacillaceae</taxon>
        <taxon>Saccharibacillus</taxon>
    </lineage>
</organism>